<dbReference type="GO" id="GO:0004518">
    <property type="term" value="F:nuclease activity"/>
    <property type="evidence" value="ECO:0007669"/>
    <property type="project" value="UniProtKB-KW"/>
</dbReference>
<evidence type="ECO:0000256" key="4">
    <source>
        <dbReference type="ARBA" id="ARBA00022722"/>
    </source>
</evidence>
<sequence length="102" mass="11690">MFTGLTEQIIAGKYYLVDAGYPLKTGYLKPYPETRYHLSDFVRGSRPVQGRHEHFNKAHSSLRGVIERTFGVWKKKMAHFKQNAAVHLQETTLHCPCNNGLT</sequence>
<protein>
    <recommendedName>
        <fullName evidence="8">DDE Tnp4 domain-containing protein</fullName>
    </recommendedName>
</protein>
<comment type="caution">
    <text evidence="9">The sequence shown here is derived from an EMBL/GenBank/DDBJ whole genome shotgun (WGS) entry which is preliminary data.</text>
</comment>
<dbReference type="GO" id="GO:0005634">
    <property type="term" value="C:nucleus"/>
    <property type="evidence" value="ECO:0007669"/>
    <property type="project" value="UniProtKB-SubCell"/>
</dbReference>
<organism evidence="9 10">
    <name type="scientific">Platanthera zijinensis</name>
    <dbReference type="NCBI Taxonomy" id="2320716"/>
    <lineage>
        <taxon>Eukaryota</taxon>
        <taxon>Viridiplantae</taxon>
        <taxon>Streptophyta</taxon>
        <taxon>Embryophyta</taxon>
        <taxon>Tracheophyta</taxon>
        <taxon>Spermatophyta</taxon>
        <taxon>Magnoliopsida</taxon>
        <taxon>Liliopsida</taxon>
        <taxon>Asparagales</taxon>
        <taxon>Orchidaceae</taxon>
        <taxon>Orchidoideae</taxon>
        <taxon>Orchideae</taxon>
        <taxon>Orchidinae</taxon>
        <taxon>Platanthera</taxon>
    </lineage>
</organism>
<dbReference type="InterPro" id="IPR045249">
    <property type="entry name" value="HARBI1-like"/>
</dbReference>
<evidence type="ECO:0000313" key="10">
    <source>
        <dbReference type="Proteomes" id="UP001418222"/>
    </source>
</evidence>
<evidence type="ECO:0000256" key="5">
    <source>
        <dbReference type="ARBA" id="ARBA00022723"/>
    </source>
</evidence>
<accession>A0AAP0GCE4</accession>
<evidence type="ECO:0000256" key="1">
    <source>
        <dbReference type="ARBA" id="ARBA00001968"/>
    </source>
</evidence>
<dbReference type="GO" id="GO:0046872">
    <property type="term" value="F:metal ion binding"/>
    <property type="evidence" value="ECO:0007669"/>
    <property type="project" value="UniProtKB-KW"/>
</dbReference>
<evidence type="ECO:0000256" key="2">
    <source>
        <dbReference type="ARBA" id="ARBA00004123"/>
    </source>
</evidence>
<gene>
    <name evidence="9" type="ORF">KSP39_PZI003322</name>
</gene>
<keyword evidence="4" id="KW-0540">Nuclease</keyword>
<dbReference type="PANTHER" id="PTHR22930:SF251">
    <property type="entry name" value="DDE TNP4 DOMAIN-CONTAINING PROTEIN"/>
    <property type="match status" value="1"/>
</dbReference>
<comment type="cofactor">
    <cofactor evidence="1">
        <name>a divalent metal cation</name>
        <dbReference type="ChEBI" id="CHEBI:60240"/>
    </cofactor>
</comment>
<dbReference type="Pfam" id="PF13359">
    <property type="entry name" value="DDE_Tnp_4"/>
    <property type="match status" value="1"/>
</dbReference>
<keyword evidence="10" id="KW-1185">Reference proteome</keyword>
<dbReference type="Proteomes" id="UP001418222">
    <property type="component" value="Unassembled WGS sequence"/>
</dbReference>
<keyword evidence="7" id="KW-0539">Nucleus</keyword>
<dbReference type="AlphaFoldDB" id="A0AAP0GCE4"/>
<dbReference type="PANTHER" id="PTHR22930">
    <property type="match status" value="1"/>
</dbReference>
<evidence type="ECO:0000256" key="6">
    <source>
        <dbReference type="ARBA" id="ARBA00022801"/>
    </source>
</evidence>
<comment type="similarity">
    <text evidence="3">Belongs to the HARBI1 family.</text>
</comment>
<evidence type="ECO:0000259" key="8">
    <source>
        <dbReference type="Pfam" id="PF13359"/>
    </source>
</evidence>
<evidence type="ECO:0000256" key="3">
    <source>
        <dbReference type="ARBA" id="ARBA00006958"/>
    </source>
</evidence>
<name>A0AAP0GCE4_9ASPA</name>
<dbReference type="GO" id="GO:0016787">
    <property type="term" value="F:hydrolase activity"/>
    <property type="evidence" value="ECO:0007669"/>
    <property type="project" value="UniProtKB-KW"/>
</dbReference>
<keyword evidence="6" id="KW-0378">Hydrolase</keyword>
<feature type="domain" description="DDE Tnp4" evidence="8">
    <location>
        <begin position="8"/>
        <end position="83"/>
    </location>
</feature>
<evidence type="ECO:0000313" key="9">
    <source>
        <dbReference type="EMBL" id="KAK8951358.1"/>
    </source>
</evidence>
<proteinExistence type="inferred from homology"/>
<evidence type="ECO:0000256" key="7">
    <source>
        <dbReference type="ARBA" id="ARBA00023242"/>
    </source>
</evidence>
<reference evidence="9 10" key="1">
    <citation type="journal article" date="2022" name="Nat. Plants">
        <title>Genomes of leafy and leafless Platanthera orchids illuminate the evolution of mycoheterotrophy.</title>
        <authorList>
            <person name="Li M.H."/>
            <person name="Liu K.W."/>
            <person name="Li Z."/>
            <person name="Lu H.C."/>
            <person name="Ye Q.L."/>
            <person name="Zhang D."/>
            <person name="Wang J.Y."/>
            <person name="Li Y.F."/>
            <person name="Zhong Z.M."/>
            <person name="Liu X."/>
            <person name="Yu X."/>
            <person name="Liu D.K."/>
            <person name="Tu X.D."/>
            <person name="Liu B."/>
            <person name="Hao Y."/>
            <person name="Liao X.Y."/>
            <person name="Jiang Y.T."/>
            <person name="Sun W.H."/>
            <person name="Chen J."/>
            <person name="Chen Y.Q."/>
            <person name="Ai Y."/>
            <person name="Zhai J.W."/>
            <person name="Wu S.S."/>
            <person name="Zhou Z."/>
            <person name="Hsiao Y.Y."/>
            <person name="Wu W.L."/>
            <person name="Chen Y.Y."/>
            <person name="Lin Y.F."/>
            <person name="Hsu J.L."/>
            <person name="Li C.Y."/>
            <person name="Wang Z.W."/>
            <person name="Zhao X."/>
            <person name="Zhong W.Y."/>
            <person name="Ma X.K."/>
            <person name="Ma L."/>
            <person name="Huang J."/>
            <person name="Chen G.Z."/>
            <person name="Huang M.Z."/>
            <person name="Huang L."/>
            <person name="Peng D.H."/>
            <person name="Luo Y.B."/>
            <person name="Zou S.Q."/>
            <person name="Chen S.P."/>
            <person name="Lan S."/>
            <person name="Tsai W.C."/>
            <person name="Van de Peer Y."/>
            <person name="Liu Z.J."/>
        </authorList>
    </citation>
    <scope>NUCLEOTIDE SEQUENCE [LARGE SCALE GENOMIC DNA]</scope>
    <source>
        <strain evidence="9">Lor287</strain>
    </source>
</reference>
<keyword evidence="5" id="KW-0479">Metal-binding</keyword>
<dbReference type="InterPro" id="IPR027806">
    <property type="entry name" value="HARBI1_dom"/>
</dbReference>
<dbReference type="EMBL" id="JBBWWQ010000003">
    <property type="protein sequence ID" value="KAK8951358.1"/>
    <property type="molecule type" value="Genomic_DNA"/>
</dbReference>
<comment type="subcellular location">
    <subcellularLocation>
        <location evidence="2">Nucleus</location>
    </subcellularLocation>
</comment>